<dbReference type="Proteomes" id="UP000799302">
    <property type="component" value="Unassembled WGS sequence"/>
</dbReference>
<gene>
    <name evidence="2" type="ORF">BT63DRAFT_222806</name>
</gene>
<sequence>MKSLVILSSIAALAASAPVADPPKINKDTVPGLKVVPKNLYPKLFDANGKLQSVLSNPEGVALPKSERPEIQIEPSKDFGASPPAGIIRKKIRYGPYRLPPTSEKNWQREHMNLAGMADEYHYNITKPCTECMIASLSANLEDASGKLVPSANAWLHHSAVVIAGPQIHDPVCGESKTETLFSSGNERSVTRFHSLTAPIKSGYRVRPDDTITVVGEYKSEIDTEQYVWLTLTWEIFDGPQPAMKDAHVIWMSTINGLNCAKDAGVKNPFGETNLTAAGVPKVKAFSEHSMPWTSPINGTMLGMGGHLHDGGMSIELYQNGKVLCETKATYASGPAAAGAMGSNHAGGDHLSALSSCPLMKPLKVNDKFWLAANYDFTKHAGSVTESGDLDEIMGVGVILLVT</sequence>
<keyword evidence="1" id="KW-0732">Signal</keyword>
<feature type="signal peptide" evidence="1">
    <location>
        <begin position="1"/>
        <end position="16"/>
    </location>
</feature>
<dbReference type="AlphaFoldDB" id="A0A6A6UC24"/>
<evidence type="ECO:0000313" key="3">
    <source>
        <dbReference type="Proteomes" id="UP000799302"/>
    </source>
</evidence>
<dbReference type="EMBL" id="MU004234">
    <property type="protein sequence ID" value="KAF2669819.1"/>
    <property type="molecule type" value="Genomic_DNA"/>
</dbReference>
<dbReference type="OrthoDB" id="3931968at2759"/>
<reference evidence="2" key="1">
    <citation type="journal article" date="2020" name="Stud. Mycol.">
        <title>101 Dothideomycetes genomes: a test case for predicting lifestyles and emergence of pathogens.</title>
        <authorList>
            <person name="Haridas S."/>
            <person name="Albert R."/>
            <person name="Binder M."/>
            <person name="Bloem J."/>
            <person name="Labutti K."/>
            <person name="Salamov A."/>
            <person name="Andreopoulos B."/>
            <person name="Baker S."/>
            <person name="Barry K."/>
            <person name="Bills G."/>
            <person name="Bluhm B."/>
            <person name="Cannon C."/>
            <person name="Castanera R."/>
            <person name="Culley D."/>
            <person name="Daum C."/>
            <person name="Ezra D."/>
            <person name="Gonzalez J."/>
            <person name="Henrissat B."/>
            <person name="Kuo A."/>
            <person name="Liang C."/>
            <person name="Lipzen A."/>
            <person name="Lutzoni F."/>
            <person name="Magnuson J."/>
            <person name="Mondo S."/>
            <person name="Nolan M."/>
            <person name="Ohm R."/>
            <person name="Pangilinan J."/>
            <person name="Park H.-J."/>
            <person name="Ramirez L."/>
            <person name="Alfaro M."/>
            <person name="Sun H."/>
            <person name="Tritt A."/>
            <person name="Yoshinaga Y."/>
            <person name="Zwiers L.-H."/>
            <person name="Turgeon B."/>
            <person name="Goodwin S."/>
            <person name="Spatafora J."/>
            <person name="Crous P."/>
            <person name="Grigoriev I."/>
        </authorList>
    </citation>
    <scope>NUCLEOTIDE SEQUENCE</scope>
    <source>
        <strain evidence="2">CBS 115976</strain>
    </source>
</reference>
<keyword evidence="3" id="KW-1185">Reference proteome</keyword>
<evidence type="ECO:0000256" key="1">
    <source>
        <dbReference type="SAM" id="SignalP"/>
    </source>
</evidence>
<organism evidence="2 3">
    <name type="scientific">Microthyrium microscopicum</name>
    <dbReference type="NCBI Taxonomy" id="703497"/>
    <lineage>
        <taxon>Eukaryota</taxon>
        <taxon>Fungi</taxon>
        <taxon>Dikarya</taxon>
        <taxon>Ascomycota</taxon>
        <taxon>Pezizomycotina</taxon>
        <taxon>Dothideomycetes</taxon>
        <taxon>Dothideomycetes incertae sedis</taxon>
        <taxon>Microthyriales</taxon>
        <taxon>Microthyriaceae</taxon>
        <taxon>Microthyrium</taxon>
    </lineage>
</organism>
<accession>A0A6A6UC24</accession>
<feature type="chain" id="PRO_5025555431" evidence="1">
    <location>
        <begin position="17"/>
        <end position="403"/>
    </location>
</feature>
<protein>
    <submittedName>
        <fullName evidence="2">Uncharacterized protein</fullName>
    </submittedName>
</protein>
<evidence type="ECO:0000313" key="2">
    <source>
        <dbReference type="EMBL" id="KAF2669819.1"/>
    </source>
</evidence>
<name>A0A6A6UC24_9PEZI</name>
<proteinExistence type="predicted"/>